<evidence type="ECO:0000259" key="2">
    <source>
        <dbReference type="Pfam" id="PF03190"/>
    </source>
</evidence>
<dbReference type="OrthoDB" id="1923667at2759"/>
<proteinExistence type="predicted"/>
<keyword evidence="4" id="KW-1185">Reference proteome</keyword>
<dbReference type="GO" id="GO:0005975">
    <property type="term" value="P:carbohydrate metabolic process"/>
    <property type="evidence" value="ECO:0007669"/>
    <property type="project" value="InterPro"/>
</dbReference>
<protein>
    <recommendedName>
        <fullName evidence="2">Spermatogenesis-associated protein 20-like TRX domain-containing protein</fullName>
    </recommendedName>
</protein>
<dbReference type="STRING" id="1160509.A0A3N4IHV3"/>
<gene>
    <name evidence="3" type="ORF">BJ508DRAFT_414891</name>
</gene>
<dbReference type="GO" id="GO:0003824">
    <property type="term" value="F:catalytic activity"/>
    <property type="evidence" value="ECO:0007669"/>
    <property type="project" value="UniProtKB-ARBA"/>
</dbReference>
<dbReference type="InterPro" id="IPR004879">
    <property type="entry name" value="Ssp411-like_TRX"/>
</dbReference>
<accession>A0A3N4IHV3</accession>
<dbReference type="EMBL" id="ML119681">
    <property type="protein sequence ID" value="RPA81234.1"/>
    <property type="molecule type" value="Genomic_DNA"/>
</dbReference>
<evidence type="ECO:0000256" key="1">
    <source>
        <dbReference type="SAM" id="MobiDB-lite"/>
    </source>
</evidence>
<name>A0A3N4IHV3_ASCIM</name>
<dbReference type="Gene3D" id="3.40.30.10">
    <property type="entry name" value="Glutaredoxin"/>
    <property type="match status" value="1"/>
</dbReference>
<feature type="region of interest" description="Disordered" evidence="1">
    <location>
        <begin position="134"/>
        <end position="196"/>
    </location>
</feature>
<dbReference type="AlphaFoldDB" id="A0A3N4IHV3"/>
<dbReference type="InterPro" id="IPR036249">
    <property type="entry name" value="Thioredoxin-like_sf"/>
</dbReference>
<feature type="compositionally biased region" description="Polar residues" evidence="1">
    <location>
        <begin position="137"/>
        <end position="154"/>
    </location>
</feature>
<dbReference type="InterPro" id="IPR008928">
    <property type="entry name" value="6-hairpin_glycosidase_sf"/>
</dbReference>
<dbReference type="Gene3D" id="1.50.10.10">
    <property type="match status" value="1"/>
</dbReference>
<dbReference type="PANTHER" id="PTHR42899">
    <property type="entry name" value="SPERMATOGENESIS-ASSOCIATED PROTEIN 20"/>
    <property type="match status" value="1"/>
</dbReference>
<sequence>MRRLSAPLNQQQFSIIAPAILATATTAASSQFALCPTSATAEPLVPLTLSISHLQLQRRRHQKKESDKNLQRRCSSTSPFFTSGLRYSRENNTIERSIPIAIARSPSLSFVRNQYPNTARSLSTTAIYRQKKAIPVPTSTTSNMASQNSSNLPTGTAPLPAKSTSTPPQPATSGLAAKLNPSNQPMQPAAPVNTKSEEKLVLRNRAGESRSPYVRGHANNPVAWQQWDDEAIELAKRHNRMIFLSIGYAACHWCHVMERESFENEAVAAVLNENFISIKVDREERPDIDRIYMNFVQATTGSGGWPLNVFLTPDLKPVFGGTYWPGPNTATPGAHQQPGFLEILKKLVGLWTEQRSRVIESANDVVKSLREFADEGLKTKSSEPKDGLEIDLLEEAYQYFQKLYDPEFGGFGLEPKFPTPVNLAFLLRLGSFQQTVQDVVGDAECDRGKEMALSTLRSMANGGIHDQIGHGFARYSVTADWNLPHFEKMLYDQAQLLSVYIDAYQLTGEKLYLDTAVDIADYLTEDALHREGGGYFSSEDADSYYRQGDADKREGAFYVWTRKEFDQILGKPDADIAAKYWNVKKHGNVDSERDAHDEFLDQNVLSVVSTPAQLASHFKRPESEIVEILKSARQKLLAHRNAERVHPLLDDKVVTSWNGLAIGSLARAGAALSATHPEKAKKYLDSAIETATFLRDTLYDEKTGIVKRVFRERPGTVDGFADDYAFLIHGLIELYQATFDPQYLQWAEALQERQIELFHDPEANGFFATPSTQTDLILRLKDGLDSQEPSINGMSSRNLLGLSTLLDKPEWKDMALTTIQAFSIEILQHPFLFTSMLPAIVNLNLGARTCVIAGNPSDPDVKRQLSKVRSELVPDLYVIFVDMEKVEGGDEGYGWLMERNTTLKAAAEKVRKTGKAFVEVCAGGRCEIVSEERTGSSLGERGDALLGMGDLVEVIRGLE</sequence>
<evidence type="ECO:0000313" key="3">
    <source>
        <dbReference type="EMBL" id="RPA81234.1"/>
    </source>
</evidence>
<dbReference type="InterPro" id="IPR024705">
    <property type="entry name" value="Ssp411"/>
</dbReference>
<dbReference type="Proteomes" id="UP000275078">
    <property type="component" value="Unassembled WGS sequence"/>
</dbReference>
<evidence type="ECO:0000313" key="4">
    <source>
        <dbReference type="Proteomes" id="UP000275078"/>
    </source>
</evidence>
<dbReference type="SUPFAM" id="SSF48208">
    <property type="entry name" value="Six-hairpin glycosidases"/>
    <property type="match status" value="1"/>
</dbReference>
<dbReference type="PANTHER" id="PTHR42899:SF1">
    <property type="entry name" value="SPERMATOGENESIS-ASSOCIATED PROTEIN 20"/>
    <property type="match status" value="1"/>
</dbReference>
<feature type="domain" description="Spermatogenesis-associated protein 20-like TRX" evidence="2">
    <location>
        <begin position="204"/>
        <end position="369"/>
    </location>
</feature>
<dbReference type="Pfam" id="PF03190">
    <property type="entry name" value="Thioredox_DsbH"/>
    <property type="match status" value="1"/>
</dbReference>
<organism evidence="3 4">
    <name type="scientific">Ascobolus immersus RN42</name>
    <dbReference type="NCBI Taxonomy" id="1160509"/>
    <lineage>
        <taxon>Eukaryota</taxon>
        <taxon>Fungi</taxon>
        <taxon>Dikarya</taxon>
        <taxon>Ascomycota</taxon>
        <taxon>Pezizomycotina</taxon>
        <taxon>Pezizomycetes</taxon>
        <taxon>Pezizales</taxon>
        <taxon>Ascobolaceae</taxon>
        <taxon>Ascobolus</taxon>
    </lineage>
</organism>
<dbReference type="InterPro" id="IPR012341">
    <property type="entry name" value="6hp_glycosidase-like_sf"/>
</dbReference>
<dbReference type="CDD" id="cd02955">
    <property type="entry name" value="SSP411"/>
    <property type="match status" value="1"/>
</dbReference>
<reference evidence="3 4" key="1">
    <citation type="journal article" date="2018" name="Nat. Ecol. Evol.">
        <title>Pezizomycetes genomes reveal the molecular basis of ectomycorrhizal truffle lifestyle.</title>
        <authorList>
            <person name="Murat C."/>
            <person name="Payen T."/>
            <person name="Noel B."/>
            <person name="Kuo A."/>
            <person name="Morin E."/>
            <person name="Chen J."/>
            <person name="Kohler A."/>
            <person name="Krizsan K."/>
            <person name="Balestrini R."/>
            <person name="Da Silva C."/>
            <person name="Montanini B."/>
            <person name="Hainaut M."/>
            <person name="Levati E."/>
            <person name="Barry K.W."/>
            <person name="Belfiori B."/>
            <person name="Cichocki N."/>
            <person name="Clum A."/>
            <person name="Dockter R.B."/>
            <person name="Fauchery L."/>
            <person name="Guy J."/>
            <person name="Iotti M."/>
            <person name="Le Tacon F."/>
            <person name="Lindquist E.A."/>
            <person name="Lipzen A."/>
            <person name="Malagnac F."/>
            <person name="Mello A."/>
            <person name="Molinier V."/>
            <person name="Miyauchi S."/>
            <person name="Poulain J."/>
            <person name="Riccioni C."/>
            <person name="Rubini A."/>
            <person name="Sitrit Y."/>
            <person name="Splivallo R."/>
            <person name="Traeger S."/>
            <person name="Wang M."/>
            <person name="Zifcakova L."/>
            <person name="Wipf D."/>
            <person name="Zambonelli A."/>
            <person name="Paolocci F."/>
            <person name="Nowrousian M."/>
            <person name="Ottonello S."/>
            <person name="Baldrian P."/>
            <person name="Spatafora J.W."/>
            <person name="Henrissat B."/>
            <person name="Nagy L.G."/>
            <person name="Aury J.M."/>
            <person name="Wincker P."/>
            <person name="Grigoriev I.V."/>
            <person name="Bonfante P."/>
            <person name="Martin F.M."/>
        </authorList>
    </citation>
    <scope>NUCLEOTIDE SEQUENCE [LARGE SCALE GENOMIC DNA]</scope>
    <source>
        <strain evidence="3 4">RN42</strain>
    </source>
</reference>
<dbReference type="SUPFAM" id="SSF52833">
    <property type="entry name" value="Thioredoxin-like"/>
    <property type="match status" value="1"/>
</dbReference>